<evidence type="ECO:0000313" key="2">
    <source>
        <dbReference type="Proteomes" id="UP001485043"/>
    </source>
</evidence>
<name>A0AAW1S666_9CHLO</name>
<gene>
    <name evidence="1" type="ORF">WJX84_003102</name>
</gene>
<protein>
    <submittedName>
        <fullName evidence="1">Uncharacterized protein</fullName>
    </submittedName>
</protein>
<dbReference type="PANTHER" id="PTHR48174:SF5">
    <property type="entry name" value="VACUOLAR PROTEIN SORTING-ASSOCIATED PROTEIN 62"/>
    <property type="match status" value="1"/>
</dbReference>
<proteinExistence type="predicted"/>
<dbReference type="InterPro" id="IPR009291">
    <property type="entry name" value="Vps62"/>
</dbReference>
<comment type="caution">
    <text evidence="1">The sequence shown here is derived from an EMBL/GenBank/DDBJ whole genome shotgun (WGS) entry which is preliminary data.</text>
</comment>
<dbReference type="EMBL" id="JALJOV010001759">
    <property type="protein sequence ID" value="KAK9841890.1"/>
    <property type="molecule type" value="Genomic_DNA"/>
</dbReference>
<dbReference type="Pfam" id="PF06101">
    <property type="entry name" value="Vps62"/>
    <property type="match status" value="1"/>
</dbReference>
<dbReference type="PANTHER" id="PTHR48174">
    <property type="entry name" value="DUF946 FAMILY PROTEIN"/>
    <property type="match status" value="1"/>
</dbReference>
<reference evidence="1 2" key="1">
    <citation type="journal article" date="2024" name="Nat. Commun.">
        <title>Phylogenomics reveals the evolutionary origins of lichenization in chlorophyte algae.</title>
        <authorList>
            <person name="Puginier C."/>
            <person name="Libourel C."/>
            <person name="Otte J."/>
            <person name="Skaloud P."/>
            <person name="Haon M."/>
            <person name="Grisel S."/>
            <person name="Petersen M."/>
            <person name="Berrin J.G."/>
            <person name="Delaux P.M."/>
            <person name="Dal Grande F."/>
            <person name="Keller J."/>
        </authorList>
    </citation>
    <scope>NUCLEOTIDE SEQUENCE [LARGE SCALE GENOMIC DNA]</scope>
    <source>
        <strain evidence="1 2">SAG 2523</strain>
    </source>
</reference>
<accession>A0AAW1S666</accession>
<organism evidence="1 2">
    <name type="scientific">Apatococcus fuscideae</name>
    <dbReference type="NCBI Taxonomy" id="2026836"/>
    <lineage>
        <taxon>Eukaryota</taxon>
        <taxon>Viridiplantae</taxon>
        <taxon>Chlorophyta</taxon>
        <taxon>core chlorophytes</taxon>
        <taxon>Trebouxiophyceae</taxon>
        <taxon>Chlorellales</taxon>
        <taxon>Chlorellaceae</taxon>
        <taxon>Apatococcus</taxon>
    </lineage>
</organism>
<keyword evidence="2" id="KW-1185">Reference proteome</keyword>
<evidence type="ECO:0000313" key="1">
    <source>
        <dbReference type="EMBL" id="KAK9841890.1"/>
    </source>
</evidence>
<dbReference type="Proteomes" id="UP001485043">
    <property type="component" value="Unassembled WGS sequence"/>
</dbReference>
<sequence length="405" mass="45249">MPALTTPTGVSLPLAYKTPPDWELVLRPEDLLDCFKTCNIFGCNCGEQHNAFWDCYKRVRGEDRNKVQKLSDEWLGNTPQECQKDTQATGQPSQVAVTSRDAEQDRHTAAGCNLYAHHVHASSRQVMPCSTEWFMERSCLEAAVPLPKDQVEWEVLIERGQVTIPQLLEKQEQNPGRALRLTLDPAARCGPPQDELHKVPVYANVKEVCRPDGPVEAIEINYLTFYAHNGTYDVGYMGLFKVGSHDGDWEHCTVRLDGQTGALQGVWYNAHRARDGCWLPAGVADREASTGRPRMYVALHGHGTYPRPASFMRAFFMANDRCSNAGAVWRPETCVILPAAPSAPGSPAPFRQVLDGPAEWVWFRGEWGTTLAPISQGWFHTAETPVSRSALLRVLVQAWPETQRI</sequence>
<dbReference type="AlphaFoldDB" id="A0AAW1S666"/>